<dbReference type="SUPFAM" id="SSF55620">
    <property type="entry name" value="Tetrahydrobiopterin biosynthesis enzymes-like"/>
    <property type="match status" value="1"/>
</dbReference>
<proteinExistence type="predicted"/>
<dbReference type="Pfam" id="PF01227">
    <property type="entry name" value="GTP_cyclohydroI"/>
    <property type="match status" value="1"/>
</dbReference>
<comment type="caution">
    <text evidence="2">The sequence shown here is derived from an EMBL/GenBank/DDBJ whole genome shotgun (WGS) entry which is preliminary data.</text>
</comment>
<dbReference type="InterPro" id="IPR020602">
    <property type="entry name" value="GTP_CycHdrlase_I_dom"/>
</dbReference>
<name>A0A9P8KZI3_9PEZI</name>
<feature type="non-terminal residue" evidence="2">
    <location>
        <position position="106"/>
    </location>
</feature>
<keyword evidence="3" id="KW-1185">Reference proteome</keyword>
<protein>
    <recommendedName>
        <fullName evidence="1">GTP cyclohydrolase I domain-containing protein</fullName>
    </recommendedName>
</protein>
<sequence>MAGFDFELGRAVQAHLEELGIETPMTMGRGRTADSQAVIEYNVGNIMVKLGLDMNDDSLLQTPMRVSKMFCHEIFTGLDYSTFPKMTVIENKMGYDEMVMIKAEVK</sequence>
<accession>A0A9P8KZI3</accession>
<dbReference type="InterPro" id="IPR043134">
    <property type="entry name" value="GTP-CH-I_N"/>
</dbReference>
<organism evidence="2 3">
    <name type="scientific">Trichoglossum hirsutum</name>
    <dbReference type="NCBI Taxonomy" id="265104"/>
    <lineage>
        <taxon>Eukaryota</taxon>
        <taxon>Fungi</taxon>
        <taxon>Dikarya</taxon>
        <taxon>Ascomycota</taxon>
        <taxon>Pezizomycotina</taxon>
        <taxon>Geoglossomycetes</taxon>
        <taxon>Geoglossales</taxon>
        <taxon>Geoglossaceae</taxon>
        <taxon>Trichoglossum</taxon>
    </lineage>
</organism>
<feature type="domain" description="GTP cyclohydrolase I" evidence="1">
    <location>
        <begin position="40"/>
        <end position="102"/>
    </location>
</feature>
<evidence type="ECO:0000313" key="2">
    <source>
        <dbReference type="EMBL" id="KAH0543597.1"/>
    </source>
</evidence>
<dbReference type="Proteomes" id="UP000750711">
    <property type="component" value="Unassembled WGS sequence"/>
</dbReference>
<evidence type="ECO:0000313" key="3">
    <source>
        <dbReference type="Proteomes" id="UP000750711"/>
    </source>
</evidence>
<evidence type="ECO:0000259" key="1">
    <source>
        <dbReference type="Pfam" id="PF01227"/>
    </source>
</evidence>
<dbReference type="EMBL" id="JAGHQM010003482">
    <property type="protein sequence ID" value="KAH0543597.1"/>
    <property type="molecule type" value="Genomic_DNA"/>
</dbReference>
<dbReference type="AlphaFoldDB" id="A0A9P8KZI3"/>
<gene>
    <name evidence="2" type="ORF">GP486_008565</name>
</gene>
<dbReference type="Gene3D" id="1.10.286.10">
    <property type="match status" value="1"/>
</dbReference>
<reference evidence="2" key="1">
    <citation type="submission" date="2021-03" db="EMBL/GenBank/DDBJ databases">
        <title>Comparative genomics and phylogenomic investigation of the class Geoglossomycetes provide insights into ecological specialization and systematics.</title>
        <authorList>
            <person name="Melie T."/>
            <person name="Pirro S."/>
            <person name="Miller A.N."/>
            <person name="Quandt A."/>
        </authorList>
    </citation>
    <scope>NUCLEOTIDE SEQUENCE</scope>
    <source>
        <strain evidence="2">CAQ_001_2017</strain>
    </source>
</reference>